<name>A0A8J4DTK3_9ACTN</name>
<dbReference type="AlphaFoldDB" id="A0A8J4DTK3"/>
<dbReference type="Pfam" id="PF04149">
    <property type="entry name" value="DUF397"/>
    <property type="match status" value="1"/>
</dbReference>
<dbReference type="InterPro" id="IPR007278">
    <property type="entry name" value="DUF397"/>
</dbReference>
<dbReference type="EMBL" id="BOPF01000031">
    <property type="protein sequence ID" value="GIJ49854.1"/>
    <property type="molecule type" value="Genomic_DNA"/>
</dbReference>
<dbReference type="RefSeq" id="WP_203903303.1">
    <property type="nucleotide sequence ID" value="NZ_BOPF01000031.1"/>
</dbReference>
<sequence>MTDSHVPDKAGLCAGCREQHGREIRWPCLTIELGAVHWTKVDRDSDDCVEVAFLNGGLVALRNSIDPDSPTVAFTPSEWTAFTDAVRAGEFR</sequence>
<dbReference type="Proteomes" id="UP000619260">
    <property type="component" value="Unassembled WGS sequence"/>
</dbReference>
<organism evidence="2 3">
    <name type="scientific">Virgisporangium aliadipatigenens</name>
    <dbReference type="NCBI Taxonomy" id="741659"/>
    <lineage>
        <taxon>Bacteria</taxon>
        <taxon>Bacillati</taxon>
        <taxon>Actinomycetota</taxon>
        <taxon>Actinomycetes</taxon>
        <taxon>Micromonosporales</taxon>
        <taxon>Micromonosporaceae</taxon>
        <taxon>Virgisporangium</taxon>
    </lineage>
</organism>
<feature type="domain" description="DUF397" evidence="1">
    <location>
        <begin position="42"/>
        <end position="87"/>
    </location>
</feature>
<accession>A0A8J4DTK3</accession>
<evidence type="ECO:0000313" key="3">
    <source>
        <dbReference type="Proteomes" id="UP000619260"/>
    </source>
</evidence>
<proteinExistence type="predicted"/>
<protein>
    <recommendedName>
        <fullName evidence="1">DUF397 domain-containing protein</fullName>
    </recommendedName>
</protein>
<reference evidence="2" key="1">
    <citation type="submission" date="2021-01" db="EMBL/GenBank/DDBJ databases">
        <title>Whole genome shotgun sequence of Virgisporangium aliadipatigenens NBRC 105644.</title>
        <authorList>
            <person name="Komaki H."/>
            <person name="Tamura T."/>
        </authorList>
    </citation>
    <scope>NUCLEOTIDE SEQUENCE</scope>
    <source>
        <strain evidence="2">NBRC 105644</strain>
    </source>
</reference>
<evidence type="ECO:0000313" key="2">
    <source>
        <dbReference type="EMBL" id="GIJ49854.1"/>
    </source>
</evidence>
<comment type="caution">
    <text evidence="2">The sequence shown here is derived from an EMBL/GenBank/DDBJ whole genome shotgun (WGS) entry which is preliminary data.</text>
</comment>
<keyword evidence="3" id="KW-1185">Reference proteome</keyword>
<gene>
    <name evidence="2" type="ORF">Val02_67400</name>
</gene>
<evidence type="ECO:0000259" key="1">
    <source>
        <dbReference type="Pfam" id="PF04149"/>
    </source>
</evidence>